<organism evidence="11 12">
    <name type="scientific">Candidatus Beckwithbacteria bacterium RBG_13_35_6</name>
    <dbReference type="NCBI Taxonomy" id="1797456"/>
    <lineage>
        <taxon>Bacteria</taxon>
        <taxon>Candidatus Beckwithiibacteriota</taxon>
    </lineage>
</organism>
<evidence type="ECO:0000259" key="10">
    <source>
        <dbReference type="Pfam" id="PF03946"/>
    </source>
</evidence>
<evidence type="ECO:0000256" key="7">
    <source>
        <dbReference type="RuleBase" id="RU003978"/>
    </source>
</evidence>
<keyword evidence="3 6" id="KW-0694">RNA-binding</keyword>
<gene>
    <name evidence="6" type="primary">rplK</name>
    <name evidence="11" type="ORF">A3J78_02335</name>
</gene>
<keyword evidence="5 6" id="KW-0687">Ribonucleoprotein</keyword>
<dbReference type="InterPro" id="IPR020785">
    <property type="entry name" value="Ribosomal_uL11_CS"/>
</dbReference>
<comment type="PTM">
    <text evidence="6 8">One or more lysine residues are methylated.</text>
</comment>
<evidence type="ECO:0000256" key="2">
    <source>
        <dbReference type="ARBA" id="ARBA00022730"/>
    </source>
</evidence>
<dbReference type="InterPro" id="IPR000911">
    <property type="entry name" value="Ribosomal_uL11"/>
</dbReference>
<dbReference type="Pfam" id="PF03946">
    <property type="entry name" value="Ribosomal_L11_N"/>
    <property type="match status" value="1"/>
</dbReference>
<sequence>MAKKIKTILKLNIEASKANPAPPIGPALGQHGVNIMQFCKEYNEKTKTMQGVIPAQLTIYEDRSFEFVLKKPPVAEYIKKKINASKGSQEPGRKKAGVLTQKDLEEIAKEKLADFNTTDLEEAKKIVAGSARSMGVEIKN</sequence>
<dbReference type="Gene3D" id="3.30.1550.10">
    <property type="entry name" value="Ribosomal protein L11/L12, N-terminal domain"/>
    <property type="match status" value="1"/>
</dbReference>
<dbReference type="EMBL" id="MEZJ01000032">
    <property type="protein sequence ID" value="OGD53606.1"/>
    <property type="molecule type" value="Genomic_DNA"/>
</dbReference>
<dbReference type="PROSITE" id="PS00359">
    <property type="entry name" value="RIBOSOMAL_L11"/>
    <property type="match status" value="1"/>
</dbReference>
<comment type="similarity">
    <text evidence="1 6 7">Belongs to the universal ribosomal protein uL11 family.</text>
</comment>
<comment type="function">
    <text evidence="6 8">Forms part of the ribosomal stalk which helps the ribosome interact with GTP-bound translation factors.</text>
</comment>
<dbReference type="HAMAP" id="MF_00736">
    <property type="entry name" value="Ribosomal_uL11"/>
    <property type="match status" value="1"/>
</dbReference>
<dbReference type="SMART" id="SM00649">
    <property type="entry name" value="RL11"/>
    <property type="match status" value="1"/>
</dbReference>
<evidence type="ECO:0000313" key="12">
    <source>
        <dbReference type="Proteomes" id="UP000178758"/>
    </source>
</evidence>
<dbReference type="SUPFAM" id="SSF46906">
    <property type="entry name" value="Ribosomal protein L11, C-terminal domain"/>
    <property type="match status" value="1"/>
</dbReference>
<dbReference type="Gene3D" id="1.10.10.250">
    <property type="entry name" value="Ribosomal protein L11, C-terminal domain"/>
    <property type="match status" value="1"/>
</dbReference>
<comment type="caution">
    <text evidence="11">The sequence shown here is derived from an EMBL/GenBank/DDBJ whole genome shotgun (WGS) entry which is preliminary data.</text>
</comment>
<evidence type="ECO:0000313" key="11">
    <source>
        <dbReference type="EMBL" id="OGD53606.1"/>
    </source>
</evidence>
<dbReference type="AlphaFoldDB" id="A0A1F5DF83"/>
<evidence type="ECO:0000256" key="5">
    <source>
        <dbReference type="ARBA" id="ARBA00023274"/>
    </source>
</evidence>
<dbReference type="NCBIfam" id="TIGR01632">
    <property type="entry name" value="L11_bact"/>
    <property type="match status" value="1"/>
</dbReference>
<protein>
    <recommendedName>
        <fullName evidence="6">Large ribosomal subunit protein uL11</fullName>
    </recommendedName>
</protein>
<dbReference type="Proteomes" id="UP000178758">
    <property type="component" value="Unassembled WGS sequence"/>
</dbReference>
<evidence type="ECO:0000259" key="9">
    <source>
        <dbReference type="Pfam" id="PF00298"/>
    </source>
</evidence>
<dbReference type="InterPro" id="IPR036796">
    <property type="entry name" value="Ribosomal_uL11_N_sf"/>
</dbReference>
<keyword evidence="6 8" id="KW-0488">Methylation</keyword>
<reference evidence="11 12" key="1">
    <citation type="journal article" date="2016" name="Nat. Commun.">
        <title>Thousands of microbial genomes shed light on interconnected biogeochemical processes in an aquifer system.</title>
        <authorList>
            <person name="Anantharaman K."/>
            <person name="Brown C.T."/>
            <person name="Hug L.A."/>
            <person name="Sharon I."/>
            <person name="Castelle C.J."/>
            <person name="Probst A.J."/>
            <person name="Thomas B.C."/>
            <person name="Singh A."/>
            <person name="Wilkins M.J."/>
            <person name="Karaoz U."/>
            <person name="Brodie E.L."/>
            <person name="Williams K.H."/>
            <person name="Hubbard S.S."/>
            <person name="Banfield J.F."/>
        </authorList>
    </citation>
    <scope>NUCLEOTIDE SEQUENCE [LARGE SCALE GENOMIC DNA]</scope>
</reference>
<evidence type="ECO:0000256" key="1">
    <source>
        <dbReference type="ARBA" id="ARBA00010537"/>
    </source>
</evidence>
<dbReference type="GO" id="GO:0070180">
    <property type="term" value="F:large ribosomal subunit rRNA binding"/>
    <property type="evidence" value="ECO:0007669"/>
    <property type="project" value="UniProtKB-UniRule"/>
</dbReference>
<dbReference type="InterPro" id="IPR036769">
    <property type="entry name" value="Ribosomal_uL11_C_sf"/>
</dbReference>
<feature type="domain" description="Large ribosomal subunit protein uL11 C-terminal" evidence="9">
    <location>
        <begin position="70"/>
        <end position="138"/>
    </location>
</feature>
<dbReference type="FunFam" id="3.30.1550.10:FF:000005">
    <property type="entry name" value="50S ribosomal protein L11"/>
    <property type="match status" value="1"/>
</dbReference>
<name>A0A1F5DF83_9BACT</name>
<evidence type="ECO:0000256" key="8">
    <source>
        <dbReference type="RuleBase" id="RU003979"/>
    </source>
</evidence>
<proteinExistence type="inferred from homology"/>
<dbReference type="GO" id="GO:0006412">
    <property type="term" value="P:translation"/>
    <property type="evidence" value="ECO:0007669"/>
    <property type="project" value="UniProtKB-UniRule"/>
</dbReference>
<dbReference type="SUPFAM" id="SSF54747">
    <property type="entry name" value="Ribosomal L11/L12e N-terminal domain"/>
    <property type="match status" value="1"/>
</dbReference>
<dbReference type="PANTHER" id="PTHR11661">
    <property type="entry name" value="60S RIBOSOMAL PROTEIN L12"/>
    <property type="match status" value="1"/>
</dbReference>
<dbReference type="InterPro" id="IPR020783">
    <property type="entry name" value="Ribosomal_uL11_C"/>
</dbReference>
<dbReference type="GO" id="GO:0022625">
    <property type="term" value="C:cytosolic large ribosomal subunit"/>
    <property type="evidence" value="ECO:0007669"/>
    <property type="project" value="TreeGrafter"/>
</dbReference>
<evidence type="ECO:0000256" key="4">
    <source>
        <dbReference type="ARBA" id="ARBA00022980"/>
    </source>
</evidence>
<evidence type="ECO:0000256" key="3">
    <source>
        <dbReference type="ARBA" id="ARBA00022884"/>
    </source>
</evidence>
<dbReference type="PANTHER" id="PTHR11661:SF1">
    <property type="entry name" value="LARGE RIBOSOMAL SUBUNIT PROTEIN UL11M"/>
    <property type="match status" value="1"/>
</dbReference>
<dbReference type="GO" id="GO:0003735">
    <property type="term" value="F:structural constituent of ribosome"/>
    <property type="evidence" value="ECO:0007669"/>
    <property type="project" value="InterPro"/>
</dbReference>
<dbReference type="Pfam" id="PF00298">
    <property type="entry name" value="Ribosomal_L11"/>
    <property type="match status" value="1"/>
</dbReference>
<dbReference type="InterPro" id="IPR006519">
    <property type="entry name" value="Ribosomal_uL11_bac-typ"/>
</dbReference>
<evidence type="ECO:0000256" key="6">
    <source>
        <dbReference type="HAMAP-Rule" id="MF_00736"/>
    </source>
</evidence>
<feature type="domain" description="Large ribosomal subunit protein uL11 N-terminal" evidence="10">
    <location>
        <begin position="9"/>
        <end position="65"/>
    </location>
</feature>
<comment type="subunit">
    <text evidence="6">Part of the ribosomal stalk of the 50S ribosomal subunit. Interacts with L10 and the large rRNA to form the base of the stalk. L10 forms an elongated spine to which L12 dimers bind in a sequential fashion forming a multimeric L10(L12)X complex.</text>
</comment>
<dbReference type="CDD" id="cd00349">
    <property type="entry name" value="Ribosomal_L11"/>
    <property type="match status" value="1"/>
</dbReference>
<dbReference type="InterPro" id="IPR020784">
    <property type="entry name" value="Ribosomal_uL11_N"/>
</dbReference>
<accession>A0A1F5DF83</accession>
<keyword evidence="4 6" id="KW-0689">Ribosomal protein</keyword>
<keyword evidence="2 6" id="KW-0699">rRNA-binding</keyword>